<dbReference type="InterPro" id="IPR001128">
    <property type="entry name" value="Cyt_P450"/>
</dbReference>
<sequence>MRKNVLAERITEEEFKNVFINKLASFNCKLVDLPITIPKPWGDPDNFCTERFLDADGNPIKDPPRFIPFGLGKKILSWRCIRPSTDSSSYGCRPWFPNEFPGLRLRTLLEELPRGKVETSKSVVPEECKVKFVPRPV</sequence>
<protein>
    <submittedName>
        <fullName evidence="2">Uncharacterized protein</fullName>
    </submittedName>
</protein>
<dbReference type="Pfam" id="PF00067">
    <property type="entry name" value="p450"/>
    <property type="match status" value="1"/>
</dbReference>
<evidence type="ECO:0000313" key="3">
    <source>
        <dbReference type="Proteomes" id="UP001283361"/>
    </source>
</evidence>
<dbReference type="Proteomes" id="UP001283361">
    <property type="component" value="Unassembled WGS sequence"/>
</dbReference>
<dbReference type="EMBL" id="JAWDGP010002821">
    <property type="protein sequence ID" value="KAK3779632.1"/>
    <property type="molecule type" value="Genomic_DNA"/>
</dbReference>
<gene>
    <name evidence="2" type="ORF">RRG08_067423</name>
</gene>
<dbReference type="GO" id="GO:0005506">
    <property type="term" value="F:iron ion binding"/>
    <property type="evidence" value="ECO:0007669"/>
    <property type="project" value="InterPro"/>
</dbReference>
<dbReference type="AlphaFoldDB" id="A0AAE1A2B7"/>
<reference evidence="2" key="1">
    <citation type="journal article" date="2023" name="G3 (Bethesda)">
        <title>A reference genome for the long-term kleptoplast-retaining sea slug Elysia crispata morphotype clarki.</title>
        <authorList>
            <person name="Eastman K.E."/>
            <person name="Pendleton A.L."/>
            <person name="Shaikh M.A."/>
            <person name="Suttiyut T."/>
            <person name="Ogas R."/>
            <person name="Tomko P."/>
            <person name="Gavelis G."/>
            <person name="Widhalm J.R."/>
            <person name="Wisecaver J.H."/>
        </authorList>
    </citation>
    <scope>NUCLEOTIDE SEQUENCE</scope>
    <source>
        <strain evidence="2">ECLA1</strain>
    </source>
</reference>
<evidence type="ECO:0000256" key="1">
    <source>
        <dbReference type="ARBA" id="ARBA00010617"/>
    </source>
</evidence>
<dbReference type="Gene3D" id="1.10.630.10">
    <property type="entry name" value="Cytochrome P450"/>
    <property type="match status" value="1"/>
</dbReference>
<name>A0AAE1A2B7_9GAST</name>
<dbReference type="InterPro" id="IPR036396">
    <property type="entry name" value="Cyt_P450_sf"/>
</dbReference>
<organism evidence="2 3">
    <name type="scientific">Elysia crispata</name>
    <name type="common">lettuce slug</name>
    <dbReference type="NCBI Taxonomy" id="231223"/>
    <lineage>
        <taxon>Eukaryota</taxon>
        <taxon>Metazoa</taxon>
        <taxon>Spiralia</taxon>
        <taxon>Lophotrochozoa</taxon>
        <taxon>Mollusca</taxon>
        <taxon>Gastropoda</taxon>
        <taxon>Heterobranchia</taxon>
        <taxon>Euthyneura</taxon>
        <taxon>Panpulmonata</taxon>
        <taxon>Sacoglossa</taxon>
        <taxon>Placobranchoidea</taxon>
        <taxon>Plakobranchidae</taxon>
        <taxon>Elysia</taxon>
    </lineage>
</organism>
<accession>A0AAE1A2B7</accession>
<comment type="caution">
    <text evidence="2">The sequence shown here is derived from an EMBL/GenBank/DDBJ whole genome shotgun (WGS) entry which is preliminary data.</text>
</comment>
<dbReference type="GO" id="GO:0020037">
    <property type="term" value="F:heme binding"/>
    <property type="evidence" value="ECO:0007669"/>
    <property type="project" value="InterPro"/>
</dbReference>
<keyword evidence="3" id="KW-1185">Reference proteome</keyword>
<proteinExistence type="inferred from homology"/>
<dbReference type="GO" id="GO:0016705">
    <property type="term" value="F:oxidoreductase activity, acting on paired donors, with incorporation or reduction of molecular oxygen"/>
    <property type="evidence" value="ECO:0007669"/>
    <property type="project" value="InterPro"/>
</dbReference>
<comment type="similarity">
    <text evidence="1">Belongs to the cytochrome P450 family.</text>
</comment>
<dbReference type="GO" id="GO:0004497">
    <property type="term" value="F:monooxygenase activity"/>
    <property type="evidence" value="ECO:0007669"/>
    <property type="project" value="InterPro"/>
</dbReference>
<evidence type="ECO:0000313" key="2">
    <source>
        <dbReference type="EMBL" id="KAK3779632.1"/>
    </source>
</evidence>
<dbReference type="SUPFAM" id="SSF48264">
    <property type="entry name" value="Cytochrome P450"/>
    <property type="match status" value="1"/>
</dbReference>